<accession>A0A139JSI9</accession>
<gene>
    <name evidence="1" type="ORF">GAP47_13010</name>
</gene>
<dbReference type="RefSeq" id="WP_061412978.1">
    <property type="nucleotide sequence ID" value="NZ_JBCHFB010000050.1"/>
</dbReference>
<comment type="caution">
    <text evidence="1">The sequence shown here is derived from an EMBL/GenBank/DDBJ whole genome shotgun (WGS) entry which is preliminary data.</text>
</comment>
<reference evidence="1 2" key="1">
    <citation type="journal article" date="2019" name="Nat. Med.">
        <title>A library of human gut bacterial isolates paired with longitudinal multiomics data enables mechanistic microbiome research.</title>
        <authorList>
            <person name="Poyet M."/>
            <person name="Groussin M."/>
            <person name="Gibbons S.M."/>
            <person name="Avila-Pacheco J."/>
            <person name="Jiang X."/>
            <person name="Kearney S.M."/>
            <person name="Perrotta A.R."/>
            <person name="Berdy B."/>
            <person name="Zhao S."/>
            <person name="Lieberman T.D."/>
            <person name="Swanson P.K."/>
            <person name="Smith M."/>
            <person name="Roesemann S."/>
            <person name="Alexander J.E."/>
            <person name="Rich S.A."/>
            <person name="Livny J."/>
            <person name="Vlamakis H."/>
            <person name="Clish C."/>
            <person name="Bullock K."/>
            <person name="Deik A."/>
            <person name="Scott J."/>
            <person name="Pierce K.A."/>
            <person name="Xavier R.J."/>
            <person name="Alm E.J."/>
        </authorList>
    </citation>
    <scope>NUCLEOTIDE SEQUENCE [LARGE SCALE GENOMIC DNA]</scope>
    <source>
        <strain evidence="1 2">BIOML-A5</strain>
    </source>
</reference>
<organism evidence="1 2">
    <name type="scientific">Bacteroides uniformis</name>
    <dbReference type="NCBI Taxonomy" id="820"/>
    <lineage>
        <taxon>Bacteria</taxon>
        <taxon>Pseudomonadati</taxon>
        <taxon>Bacteroidota</taxon>
        <taxon>Bacteroidia</taxon>
        <taxon>Bacteroidales</taxon>
        <taxon>Bacteroidaceae</taxon>
        <taxon>Bacteroides</taxon>
    </lineage>
</organism>
<sequence length="245" mass="29121">MSANSLLKTNPIYNSYNLFFDLKDNDIWKFNNVDINIQQPYITENYFIVPETSKELNIRDKYNFNSDNFFISNNAIDKDLLYSLYTQKENNSSKANAINEDYSHKLDSEKKYFISLLKDTEFIDGMDNQATFYLNILMSENKQVVMLWIQKIFLEILNEEKILVKLLSLLLDYSYDDLYPTSQTIALACREHKSNIVKSAVFSLFGHWCNKDALNFLEAYEEPKERWLRLKYKTLKEEIKQKCYI</sequence>
<evidence type="ECO:0000313" key="2">
    <source>
        <dbReference type="Proteomes" id="UP000462376"/>
    </source>
</evidence>
<protein>
    <submittedName>
        <fullName evidence="1">Uncharacterized protein</fullName>
    </submittedName>
</protein>
<name>A0A139JSI9_BACUN</name>
<dbReference type="Proteomes" id="UP000462376">
    <property type="component" value="Unassembled WGS sequence"/>
</dbReference>
<evidence type="ECO:0000313" key="1">
    <source>
        <dbReference type="EMBL" id="KAB4235163.1"/>
    </source>
</evidence>
<dbReference type="AlphaFoldDB" id="A0A139JSI9"/>
<dbReference type="EMBL" id="WCTL01000011">
    <property type="protein sequence ID" value="KAB4235163.1"/>
    <property type="molecule type" value="Genomic_DNA"/>
</dbReference>
<proteinExistence type="predicted"/>